<dbReference type="InterPro" id="IPR052711">
    <property type="entry name" value="Zinc_ADH-like"/>
</dbReference>
<dbReference type="SMART" id="SM00829">
    <property type="entry name" value="PKS_ER"/>
    <property type="match status" value="1"/>
</dbReference>
<evidence type="ECO:0000313" key="3">
    <source>
        <dbReference type="Proteomes" id="UP000274843"/>
    </source>
</evidence>
<dbReference type="EMBL" id="RKHY01000002">
    <property type="protein sequence ID" value="ROS32061.1"/>
    <property type="molecule type" value="Genomic_DNA"/>
</dbReference>
<dbReference type="Proteomes" id="UP000274843">
    <property type="component" value="Unassembled WGS sequence"/>
</dbReference>
<dbReference type="InterPro" id="IPR013154">
    <property type="entry name" value="ADH-like_N"/>
</dbReference>
<dbReference type="PANTHER" id="PTHR45033">
    <property type="match status" value="1"/>
</dbReference>
<feature type="domain" description="Enoyl reductase (ER)" evidence="1">
    <location>
        <begin position="10"/>
        <end position="323"/>
    </location>
</feature>
<proteinExistence type="predicted"/>
<sequence length="326" mass="33980">MQAVVLREFGSAEVLRPGVVPDPAAEPGWVTVRLEAAALNWHDVLVRRGQYRSPLPHVLGADGAGVRTDTGEDVVIVPSLWWGDDESAPGARFEILGDHRPGTYAELVRVPADCLAPRPAGYSWAEAAALPLVGLTTYRALFTRARLRAGESLLVLGAGGGVATTAVALASGVGASVVVTSSSRVKIDQARALGASGGVLYAEAGWERAAKELSPGGCGFDVVLDPVGAWPEALAALRPGGRLVVLGASAAEHARVDVRKFYFGQYSLLGTTMGSPRDFAGLLRLLDEHSIAPPVIDRAFPLAEAAAAHRHLEQGGGFGKVVLLHG</sequence>
<organism evidence="2 3">
    <name type="scientific">Amycolatopsis thermoflava</name>
    <dbReference type="NCBI Taxonomy" id="84480"/>
    <lineage>
        <taxon>Bacteria</taxon>
        <taxon>Bacillati</taxon>
        <taxon>Actinomycetota</taxon>
        <taxon>Actinomycetes</taxon>
        <taxon>Pseudonocardiales</taxon>
        <taxon>Pseudonocardiaceae</taxon>
        <taxon>Amycolatopsis</taxon>
        <taxon>Amycolatopsis methanolica group</taxon>
    </lineage>
</organism>
<evidence type="ECO:0000259" key="1">
    <source>
        <dbReference type="SMART" id="SM00829"/>
    </source>
</evidence>
<dbReference type="GO" id="GO:0016491">
    <property type="term" value="F:oxidoreductase activity"/>
    <property type="evidence" value="ECO:0007669"/>
    <property type="project" value="InterPro"/>
</dbReference>
<dbReference type="Pfam" id="PF08240">
    <property type="entry name" value="ADH_N"/>
    <property type="match status" value="1"/>
</dbReference>
<dbReference type="Pfam" id="PF00107">
    <property type="entry name" value="ADH_zinc_N"/>
    <property type="match status" value="1"/>
</dbReference>
<protein>
    <submittedName>
        <fullName evidence="2">NADPH:quinone reductase-like Zn-dependent oxidoreductase</fullName>
    </submittedName>
</protein>
<evidence type="ECO:0000313" key="2">
    <source>
        <dbReference type="EMBL" id="ROS32061.1"/>
    </source>
</evidence>
<name>A0A3N2G5Z5_9PSEU</name>
<comment type="caution">
    <text evidence="2">The sequence shown here is derived from an EMBL/GenBank/DDBJ whole genome shotgun (WGS) entry which is preliminary data.</text>
</comment>
<dbReference type="InterPro" id="IPR011032">
    <property type="entry name" value="GroES-like_sf"/>
</dbReference>
<dbReference type="SUPFAM" id="SSF51735">
    <property type="entry name" value="NAD(P)-binding Rossmann-fold domains"/>
    <property type="match status" value="1"/>
</dbReference>
<dbReference type="SUPFAM" id="SSF50129">
    <property type="entry name" value="GroES-like"/>
    <property type="match status" value="1"/>
</dbReference>
<dbReference type="Gene3D" id="3.90.180.10">
    <property type="entry name" value="Medium-chain alcohol dehydrogenases, catalytic domain"/>
    <property type="match status" value="1"/>
</dbReference>
<reference evidence="2 3" key="1">
    <citation type="submission" date="2018-11" db="EMBL/GenBank/DDBJ databases">
        <title>Sequencing the genomes of 1000 actinobacteria strains.</title>
        <authorList>
            <person name="Klenk H.-P."/>
        </authorList>
    </citation>
    <scope>NUCLEOTIDE SEQUENCE [LARGE SCALE GENOMIC DNA]</scope>
    <source>
        <strain evidence="2 3">DSM 44348</strain>
    </source>
</reference>
<dbReference type="InterPro" id="IPR013149">
    <property type="entry name" value="ADH-like_C"/>
</dbReference>
<dbReference type="PANTHER" id="PTHR45033:SF3">
    <property type="entry name" value="DEHYDROGENASE, PUTATIVE (AFU_ORTHOLOGUE AFUA_2G13270)-RELATED"/>
    <property type="match status" value="1"/>
</dbReference>
<gene>
    <name evidence="2" type="ORF">EDD35_7804</name>
</gene>
<dbReference type="AlphaFoldDB" id="A0A3N2G5Z5"/>
<dbReference type="InterPro" id="IPR036291">
    <property type="entry name" value="NAD(P)-bd_dom_sf"/>
</dbReference>
<keyword evidence="3" id="KW-1185">Reference proteome</keyword>
<dbReference type="InterPro" id="IPR020843">
    <property type="entry name" value="ER"/>
</dbReference>
<accession>A0A3N2G5Z5</accession>